<dbReference type="KEGG" id="cre:CHLRE_12g496150v5"/>
<dbReference type="InterPro" id="IPR003593">
    <property type="entry name" value="AAA+_ATPase"/>
</dbReference>
<dbReference type="PaxDb" id="3055-EDO96991"/>
<dbReference type="OrthoDB" id="26838at2759"/>
<dbReference type="SUPFAM" id="SSF52540">
    <property type="entry name" value="P-loop containing nucleoside triphosphate hydrolases"/>
    <property type="match status" value="1"/>
</dbReference>
<feature type="region of interest" description="Disordered" evidence="3">
    <location>
        <begin position="396"/>
        <end position="419"/>
    </location>
</feature>
<dbReference type="InterPro" id="IPR027417">
    <property type="entry name" value="P-loop_NTPase"/>
</dbReference>
<gene>
    <name evidence="5" type="ORF">CHLRE_12g496150v5</name>
</gene>
<dbReference type="Proteomes" id="UP000006906">
    <property type="component" value="Chromosome 12"/>
</dbReference>
<feature type="compositionally biased region" description="Gly residues" evidence="3">
    <location>
        <begin position="457"/>
        <end position="476"/>
    </location>
</feature>
<dbReference type="ExpressionAtlas" id="A0A2K3D3J4">
    <property type="expression patterns" value="baseline and differential"/>
</dbReference>
<evidence type="ECO:0000313" key="6">
    <source>
        <dbReference type="Proteomes" id="UP000006906"/>
    </source>
</evidence>
<evidence type="ECO:0000256" key="3">
    <source>
        <dbReference type="SAM" id="MobiDB-lite"/>
    </source>
</evidence>
<dbReference type="OMA" id="PLEMRME"/>
<dbReference type="Gene3D" id="3.40.50.300">
    <property type="entry name" value="P-loop containing nucleotide triphosphate hydrolases"/>
    <property type="match status" value="1"/>
</dbReference>
<dbReference type="GO" id="GO:0005524">
    <property type="term" value="F:ATP binding"/>
    <property type="evidence" value="ECO:0007669"/>
    <property type="project" value="UniProtKB-KW"/>
</dbReference>
<dbReference type="Gramene" id="PNW75108">
    <property type="protein sequence ID" value="PNW75108"/>
    <property type="gene ID" value="CHLRE_12g496150v5"/>
</dbReference>
<dbReference type="SMART" id="SM00382">
    <property type="entry name" value="AAA"/>
    <property type="match status" value="1"/>
</dbReference>
<protein>
    <recommendedName>
        <fullName evidence="4">AAA+ ATPase domain-containing protein</fullName>
    </recommendedName>
</protein>
<dbReference type="Pfam" id="PF19568">
    <property type="entry name" value="Spore_III_AA"/>
    <property type="match status" value="1"/>
</dbReference>
<dbReference type="PANTHER" id="PTHR20953:SF13">
    <property type="entry name" value="EXPRESSED PROTEIN"/>
    <property type="match status" value="1"/>
</dbReference>
<proteinExistence type="predicted"/>
<dbReference type="RefSeq" id="XP_001702371.2">
    <property type="nucleotide sequence ID" value="XM_001702319.2"/>
</dbReference>
<evidence type="ECO:0000259" key="4">
    <source>
        <dbReference type="SMART" id="SM00382"/>
    </source>
</evidence>
<feature type="region of interest" description="Disordered" evidence="3">
    <location>
        <begin position="452"/>
        <end position="510"/>
    </location>
</feature>
<dbReference type="InterPro" id="IPR045735">
    <property type="entry name" value="Spore_III_AA_AAA+_ATPase"/>
</dbReference>
<evidence type="ECO:0000256" key="1">
    <source>
        <dbReference type="ARBA" id="ARBA00022741"/>
    </source>
</evidence>
<dbReference type="PANTHER" id="PTHR20953">
    <property type="entry name" value="KINASE-RELATED"/>
    <property type="match status" value="1"/>
</dbReference>
<reference evidence="5 6" key="1">
    <citation type="journal article" date="2007" name="Science">
        <title>The Chlamydomonas genome reveals the evolution of key animal and plant functions.</title>
        <authorList>
            <person name="Merchant S.S."/>
            <person name="Prochnik S.E."/>
            <person name="Vallon O."/>
            <person name="Harris E.H."/>
            <person name="Karpowicz S.J."/>
            <person name="Witman G.B."/>
            <person name="Terry A."/>
            <person name="Salamov A."/>
            <person name="Fritz-Laylin L.K."/>
            <person name="Marechal-Drouard L."/>
            <person name="Marshall W.F."/>
            <person name="Qu L.H."/>
            <person name="Nelson D.R."/>
            <person name="Sanderfoot A.A."/>
            <person name="Spalding M.H."/>
            <person name="Kapitonov V.V."/>
            <person name="Ren Q."/>
            <person name="Ferris P."/>
            <person name="Lindquist E."/>
            <person name="Shapiro H."/>
            <person name="Lucas S.M."/>
            <person name="Grimwood J."/>
            <person name="Schmutz J."/>
            <person name="Cardol P."/>
            <person name="Cerutti H."/>
            <person name="Chanfreau G."/>
            <person name="Chen C.L."/>
            <person name="Cognat V."/>
            <person name="Croft M.T."/>
            <person name="Dent R."/>
            <person name="Dutcher S."/>
            <person name="Fernandez E."/>
            <person name="Fukuzawa H."/>
            <person name="Gonzalez-Ballester D."/>
            <person name="Gonzalez-Halphen D."/>
            <person name="Hallmann A."/>
            <person name="Hanikenne M."/>
            <person name="Hippler M."/>
            <person name="Inwood W."/>
            <person name="Jabbari K."/>
            <person name="Kalanon M."/>
            <person name="Kuras R."/>
            <person name="Lefebvre P.A."/>
            <person name="Lemaire S.D."/>
            <person name="Lobanov A.V."/>
            <person name="Lohr M."/>
            <person name="Manuell A."/>
            <person name="Meier I."/>
            <person name="Mets L."/>
            <person name="Mittag M."/>
            <person name="Mittelmeier T."/>
            <person name="Moroney J.V."/>
            <person name="Moseley J."/>
            <person name="Napoli C."/>
            <person name="Nedelcu A.M."/>
            <person name="Niyogi K."/>
            <person name="Novoselov S.V."/>
            <person name="Paulsen I.T."/>
            <person name="Pazour G."/>
            <person name="Purton S."/>
            <person name="Ral J.P."/>
            <person name="Riano-Pachon D.M."/>
            <person name="Riekhof W."/>
            <person name="Rymarquis L."/>
            <person name="Schroda M."/>
            <person name="Stern D."/>
            <person name="Umen J."/>
            <person name="Willows R."/>
            <person name="Wilson N."/>
            <person name="Zimmer S.L."/>
            <person name="Allmer J."/>
            <person name="Balk J."/>
            <person name="Bisova K."/>
            <person name="Chen C.J."/>
            <person name="Elias M."/>
            <person name="Gendler K."/>
            <person name="Hauser C."/>
            <person name="Lamb M.R."/>
            <person name="Ledford H."/>
            <person name="Long J.C."/>
            <person name="Minagawa J."/>
            <person name="Page M.D."/>
            <person name="Pan J."/>
            <person name="Pootakham W."/>
            <person name="Roje S."/>
            <person name="Rose A."/>
            <person name="Stahlberg E."/>
            <person name="Terauchi A.M."/>
            <person name="Yang P."/>
            <person name="Ball S."/>
            <person name="Bowler C."/>
            <person name="Dieckmann C.L."/>
            <person name="Gladyshev V.N."/>
            <person name="Green P."/>
            <person name="Jorgensen R."/>
            <person name="Mayfield S."/>
            <person name="Mueller-Roeber B."/>
            <person name="Rajamani S."/>
            <person name="Sayre R.T."/>
            <person name="Brokstein P."/>
            <person name="Dubchak I."/>
            <person name="Goodstein D."/>
            <person name="Hornick L."/>
            <person name="Huang Y.W."/>
            <person name="Jhaveri J."/>
            <person name="Luo Y."/>
            <person name="Martinez D."/>
            <person name="Ngau W.C."/>
            <person name="Otillar B."/>
            <person name="Poliakov A."/>
            <person name="Porter A."/>
            <person name="Szajkowski L."/>
            <person name="Werner G."/>
            <person name="Zhou K."/>
            <person name="Grigoriev I.V."/>
            <person name="Rokhsar D.S."/>
            <person name="Grossman A.R."/>
        </authorList>
    </citation>
    <scope>NUCLEOTIDE SEQUENCE [LARGE SCALE GENOMIC DNA]</scope>
    <source>
        <strain evidence="6">CC-503</strain>
    </source>
</reference>
<dbReference type="EMBL" id="CM008973">
    <property type="protein sequence ID" value="PNW75108.1"/>
    <property type="molecule type" value="Genomic_DNA"/>
</dbReference>
<keyword evidence="2" id="KW-0067">ATP-binding</keyword>
<keyword evidence="1" id="KW-0547">Nucleotide-binding</keyword>
<dbReference type="FunCoup" id="A0A2K3D3J4">
    <property type="interactions" value="357"/>
</dbReference>
<keyword evidence="6" id="KW-1185">Reference proteome</keyword>
<name>A0A2K3D3J4_CHLRE</name>
<accession>A0A2K3D3J4</accession>
<dbReference type="InParanoid" id="A0A2K3D3J4"/>
<dbReference type="GeneID" id="5727911"/>
<organism evidence="5 6">
    <name type="scientific">Chlamydomonas reinhardtii</name>
    <name type="common">Chlamydomonas smithii</name>
    <dbReference type="NCBI Taxonomy" id="3055"/>
    <lineage>
        <taxon>Eukaryota</taxon>
        <taxon>Viridiplantae</taxon>
        <taxon>Chlorophyta</taxon>
        <taxon>core chlorophytes</taxon>
        <taxon>Chlorophyceae</taxon>
        <taxon>CS clade</taxon>
        <taxon>Chlamydomonadales</taxon>
        <taxon>Chlamydomonadaceae</taxon>
        <taxon>Chlamydomonas</taxon>
    </lineage>
</organism>
<evidence type="ECO:0000256" key="2">
    <source>
        <dbReference type="ARBA" id="ARBA00022840"/>
    </source>
</evidence>
<sequence length="510" mass="54484">MLLSGRFATRCPCRRTRSSWSVRPAAAPARRVTRCQYQVERAQHVELGEPEYAEALAPDVADPEDGTVVVQDDLDQLLTLLPEDIREPLVNHPQRASLVEVVLDLGRQPEARFQGIPAGEYLRKQEVTPADLEAAVAAVGDFGADNRAGVPGTLHRISAIRNRRGAIIGLTCRVGRAVSGHIAMLKDLVESGHSVLLLGRPGVGKTTVIREMCATLADEYRKRVVIVDTSNEIGGDGDVPHPAIGGARRMQVADALQQHAVMIEAVENHMPQVVVVDEIGTEAEALACRTIAERGVQLIGTAHGCLLENLIKNPTLSDLVGGVAPVTLGDEEARLRGTQKTILERKAPPTFPIVVEIRARNFYVAHWVEDSVDQLLLGRMPVVQVRERDATQAHGLRVSELSYDHVPDPERTADPSRNSWDEDYEAALRDMHGSGGGPSAGNWAWAEKIRARSKEAGGPGQGAAGAGLPGSGGMAGPGTRSFAIAGRSAGPNVPPPPAVGAKKAPKKGKK</sequence>
<feature type="compositionally biased region" description="Basic and acidic residues" evidence="3">
    <location>
        <begin position="402"/>
        <end position="414"/>
    </location>
</feature>
<dbReference type="AlphaFoldDB" id="A0A2K3D3J4"/>
<dbReference type="CDD" id="cd00009">
    <property type="entry name" value="AAA"/>
    <property type="match status" value="1"/>
</dbReference>
<feature type="domain" description="AAA+ ATPase" evidence="4">
    <location>
        <begin position="191"/>
        <end position="347"/>
    </location>
</feature>
<evidence type="ECO:0000313" key="5">
    <source>
        <dbReference type="EMBL" id="PNW75108.1"/>
    </source>
</evidence>